<evidence type="ECO:0000313" key="8">
    <source>
        <dbReference type="EMBL" id="MFC6007340.1"/>
    </source>
</evidence>
<comment type="subcellular location">
    <subcellularLocation>
        <location evidence="1">Cell membrane</location>
        <topology evidence="1">Multi-pass membrane protein</topology>
    </subcellularLocation>
</comment>
<dbReference type="PANTHER" id="PTHR30287">
    <property type="entry name" value="MEMBRANE COMPONENT OF PREDICTED ABC SUPERFAMILY METABOLITE UPTAKE TRANSPORTER"/>
    <property type="match status" value="1"/>
</dbReference>
<dbReference type="Pfam" id="PF02687">
    <property type="entry name" value="FtsX"/>
    <property type="match status" value="2"/>
</dbReference>
<evidence type="ECO:0000313" key="9">
    <source>
        <dbReference type="Proteomes" id="UP001596189"/>
    </source>
</evidence>
<feature type="transmembrane region" description="Helical" evidence="6">
    <location>
        <begin position="779"/>
        <end position="807"/>
    </location>
</feature>
<evidence type="ECO:0000256" key="3">
    <source>
        <dbReference type="ARBA" id="ARBA00022692"/>
    </source>
</evidence>
<feature type="transmembrane region" description="Helical" evidence="6">
    <location>
        <begin position="428"/>
        <end position="448"/>
    </location>
</feature>
<feature type="transmembrane region" description="Helical" evidence="6">
    <location>
        <begin position="286"/>
        <end position="309"/>
    </location>
</feature>
<feature type="transmembrane region" description="Helical" evidence="6">
    <location>
        <begin position="380"/>
        <end position="401"/>
    </location>
</feature>
<accession>A0ABW1JDX3</accession>
<feature type="domain" description="ABC3 transporter permease C-terminal" evidence="7">
    <location>
        <begin position="292"/>
        <end position="410"/>
    </location>
</feature>
<feature type="transmembrane region" description="Helical" evidence="6">
    <location>
        <begin position="454"/>
        <end position="482"/>
    </location>
</feature>
<evidence type="ECO:0000256" key="4">
    <source>
        <dbReference type="ARBA" id="ARBA00022989"/>
    </source>
</evidence>
<name>A0ABW1JDX3_9ACTN</name>
<feature type="domain" description="ABC3 transporter permease C-terminal" evidence="7">
    <location>
        <begin position="786"/>
        <end position="906"/>
    </location>
</feature>
<keyword evidence="2" id="KW-1003">Cell membrane</keyword>
<evidence type="ECO:0000256" key="2">
    <source>
        <dbReference type="ARBA" id="ARBA00022475"/>
    </source>
</evidence>
<gene>
    <name evidence="8" type="ORF">ACFQDO_09385</name>
</gene>
<keyword evidence="4 6" id="KW-1133">Transmembrane helix</keyword>
<organism evidence="8 9">
    <name type="scientific">Angustibacter luteus</name>
    <dbReference type="NCBI Taxonomy" id="658456"/>
    <lineage>
        <taxon>Bacteria</taxon>
        <taxon>Bacillati</taxon>
        <taxon>Actinomycetota</taxon>
        <taxon>Actinomycetes</taxon>
        <taxon>Kineosporiales</taxon>
        <taxon>Kineosporiaceae</taxon>
    </lineage>
</organism>
<keyword evidence="5 6" id="KW-0472">Membrane</keyword>
<evidence type="ECO:0000256" key="5">
    <source>
        <dbReference type="ARBA" id="ARBA00023136"/>
    </source>
</evidence>
<dbReference type="Proteomes" id="UP001596189">
    <property type="component" value="Unassembled WGS sequence"/>
</dbReference>
<feature type="transmembrane region" description="Helical" evidence="6">
    <location>
        <begin position="828"/>
        <end position="858"/>
    </location>
</feature>
<reference evidence="9" key="1">
    <citation type="journal article" date="2019" name="Int. J. Syst. Evol. Microbiol.">
        <title>The Global Catalogue of Microorganisms (GCM) 10K type strain sequencing project: providing services to taxonomists for standard genome sequencing and annotation.</title>
        <authorList>
            <consortium name="The Broad Institute Genomics Platform"/>
            <consortium name="The Broad Institute Genome Sequencing Center for Infectious Disease"/>
            <person name="Wu L."/>
            <person name="Ma J."/>
        </authorList>
    </citation>
    <scope>NUCLEOTIDE SEQUENCE [LARGE SCALE GENOMIC DNA]</scope>
    <source>
        <strain evidence="9">KACC 14249</strain>
    </source>
</reference>
<evidence type="ECO:0000256" key="1">
    <source>
        <dbReference type="ARBA" id="ARBA00004651"/>
    </source>
</evidence>
<feature type="transmembrane region" description="Helical" evidence="6">
    <location>
        <begin position="503"/>
        <end position="524"/>
    </location>
</feature>
<keyword evidence="9" id="KW-1185">Reference proteome</keyword>
<evidence type="ECO:0000256" key="6">
    <source>
        <dbReference type="SAM" id="Phobius"/>
    </source>
</evidence>
<dbReference type="InterPro" id="IPR003838">
    <property type="entry name" value="ABC3_permease_C"/>
</dbReference>
<feature type="transmembrane region" description="Helical" evidence="6">
    <location>
        <begin position="878"/>
        <end position="904"/>
    </location>
</feature>
<comment type="caution">
    <text evidence="8">The sequence shown here is derived from an EMBL/GenBank/DDBJ whole genome shotgun (WGS) entry which is preliminary data.</text>
</comment>
<sequence>MSLAGWRPALRVARRDLVRHKGRNALVAVMVGLPVLAVSTFATVYETNDMTSVEQLNQQLGQAQALVTPTGSDPIDQNVDGSNWSTLSEQGSDAGEWTPDKVRTAVGGDLLDITSTSSTMRTERGRLPVHVVAADAGSPQLAGFSTLREGRYPRTDDEVLVSPWVADHGFGVGHTIELLPAGADSADAGRTARVVGTGVVPTVYDDAMVLGLPNAPFAQPSGDDVQHIYLLRGPDPVSWARVRELNKVGLAVTSRSVVQHPPADWQSTLTNPEAFTEYGSSNADRAVLVLVVFSIVLEVILLAGPAFAVGVRRQRRQLALVAAAGGTARDVRRIVLAQALTTGALAAVAGALLGIPLGALIVWAVPRVRPQSVLGPFDVAWLPLLVAAALGAVAALTAAYFPARAAARQDVVAVLAGRRGTVRSRRGLPVLGAVLLGAGAAAALVLGTKQGGEYWVAGGTLVMVLGAIALMPSVVGGIGRLGRHLPLGLRLATRDSARQRGRTAPAVAAVMAAVAGVTTLAIGASSDFAQSRRDYQPRQAAGVTTITADSVDDAWWTAANTTAKQLAPGRELLPVGSLGRTDPGSSWSPSVYVPPKGCPAEPIELASEASQPADDCLNWQTAGLNDRPNSYSSTPSVVADRAALAALGYQLDANQQAVLDAGGVLLPSPALIDSTSHATLMTYDVYYGGTAKTRDLQVHRVRAAALPPMRQGTMLTVVGAIMTPTTAKQLGIAWQQTSAVLSPSANPLSRSAQDKLQESLLGTTRYAEVYTERGFDESFALPLVGLIAVAALAVLVGTLTATGLALVDSRPDAATLAAIGARPRTRRTMAAAQAVVIGLLGSLAGIAVGLVPGIAVAWPLTAQHNDANGNYVWGTPIIAIPWLMLALIGIGVPLLAAAAAGLGVRSRLPLTRRLGQ</sequence>
<dbReference type="PANTHER" id="PTHR30287:SF1">
    <property type="entry name" value="INNER MEMBRANE PROTEIN"/>
    <property type="match status" value="1"/>
</dbReference>
<protein>
    <submittedName>
        <fullName evidence="8">FtsX-like permease family protein</fullName>
    </submittedName>
</protein>
<keyword evidence="3 6" id="KW-0812">Transmembrane</keyword>
<evidence type="ECO:0000259" key="7">
    <source>
        <dbReference type="Pfam" id="PF02687"/>
    </source>
</evidence>
<proteinExistence type="predicted"/>
<dbReference type="RefSeq" id="WP_345716143.1">
    <property type="nucleotide sequence ID" value="NZ_BAABFP010000004.1"/>
</dbReference>
<dbReference type="InterPro" id="IPR038766">
    <property type="entry name" value="Membrane_comp_ABC_pdt"/>
</dbReference>
<feature type="transmembrane region" description="Helical" evidence="6">
    <location>
        <begin position="339"/>
        <end position="365"/>
    </location>
</feature>
<dbReference type="EMBL" id="JBHSRD010000003">
    <property type="protein sequence ID" value="MFC6007340.1"/>
    <property type="molecule type" value="Genomic_DNA"/>
</dbReference>